<dbReference type="Pfam" id="PF01638">
    <property type="entry name" value="HxlR"/>
    <property type="match status" value="1"/>
</dbReference>
<proteinExistence type="predicted"/>
<protein>
    <submittedName>
        <fullName evidence="6">Transcriptional regulator, HxlR family</fullName>
    </submittedName>
</protein>
<dbReference type="PANTHER" id="PTHR33204:SF18">
    <property type="entry name" value="TRANSCRIPTIONAL REGULATORY PROTEIN"/>
    <property type="match status" value="1"/>
</dbReference>
<dbReference type="PANTHER" id="PTHR33204">
    <property type="entry name" value="TRANSCRIPTIONAL REGULATOR, MARR FAMILY"/>
    <property type="match status" value="1"/>
</dbReference>
<comment type="caution">
    <text evidence="6">The sequence shown here is derived from an EMBL/GenBank/DDBJ whole genome shotgun (WGS) entry which is preliminary data.</text>
</comment>
<dbReference type="InterPro" id="IPR036388">
    <property type="entry name" value="WH-like_DNA-bd_sf"/>
</dbReference>
<dbReference type="PROSITE" id="PS51118">
    <property type="entry name" value="HTH_HXLR"/>
    <property type="match status" value="1"/>
</dbReference>
<evidence type="ECO:0000313" key="7">
    <source>
        <dbReference type="Proteomes" id="UP001205185"/>
    </source>
</evidence>
<dbReference type="Gene3D" id="1.10.10.10">
    <property type="entry name" value="Winged helix-like DNA-binding domain superfamily/Winged helix DNA-binding domain"/>
    <property type="match status" value="1"/>
</dbReference>
<dbReference type="InterPro" id="IPR036390">
    <property type="entry name" value="WH_DNA-bd_sf"/>
</dbReference>
<evidence type="ECO:0000256" key="4">
    <source>
        <dbReference type="SAM" id="MobiDB-lite"/>
    </source>
</evidence>
<organism evidence="6 7">
    <name type="scientific">Actinokineospora diospyrosa</name>
    <dbReference type="NCBI Taxonomy" id="103728"/>
    <lineage>
        <taxon>Bacteria</taxon>
        <taxon>Bacillati</taxon>
        <taxon>Actinomycetota</taxon>
        <taxon>Actinomycetes</taxon>
        <taxon>Pseudonocardiales</taxon>
        <taxon>Pseudonocardiaceae</taxon>
        <taxon>Actinokineospora</taxon>
    </lineage>
</organism>
<keyword evidence="1" id="KW-0805">Transcription regulation</keyword>
<evidence type="ECO:0000259" key="5">
    <source>
        <dbReference type="PROSITE" id="PS51118"/>
    </source>
</evidence>
<dbReference type="RefSeq" id="WP_253888848.1">
    <property type="nucleotide sequence ID" value="NZ_BAAAVB010000003.1"/>
</dbReference>
<dbReference type="EMBL" id="JAMTCO010000010">
    <property type="protein sequence ID" value="MCP2271900.1"/>
    <property type="molecule type" value="Genomic_DNA"/>
</dbReference>
<feature type="domain" description="HTH hxlR-type" evidence="5">
    <location>
        <begin position="11"/>
        <end position="108"/>
    </location>
</feature>
<dbReference type="SUPFAM" id="SSF46785">
    <property type="entry name" value="Winged helix' DNA-binding domain"/>
    <property type="match status" value="1"/>
</dbReference>
<gene>
    <name evidence="6" type="ORF">LV75_004414</name>
</gene>
<sequence length="175" mass="20004">MRRTSFAQWPCSIARAMDLLGDQWTLLVLREAYLGVRRFDRIQAELGIARNTLTERLDRLVGAGLLRREPYQQRPVRYEYVLTDMGRDFWPALAAIMHWGERWLTEDRPVRLRHRTCGHETHAVVTCASCGDPLRVREVEAEQHSARSVMLGARSAEGVERSGQGHVTPNGVAVR</sequence>
<name>A0ABT1IGX6_9PSEU</name>
<evidence type="ECO:0000256" key="3">
    <source>
        <dbReference type="ARBA" id="ARBA00023163"/>
    </source>
</evidence>
<dbReference type="InterPro" id="IPR002577">
    <property type="entry name" value="HTH_HxlR"/>
</dbReference>
<evidence type="ECO:0000256" key="1">
    <source>
        <dbReference type="ARBA" id="ARBA00023015"/>
    </source>
</evidence>
<feature type="region of interest" description="Disordered" evidence="4">
    <location>
        <begin position="156"/>
        <end position="175"/>
    </location>
</feature>
<dbReference type="Proteomes" id="UP001205185">
    <property type="component" value="Unassembled WGS sequence"/>
</dbReference>
<evidence type="ECO:0000256" key="2">
    <source>
        <dbReference type="ARBA" id="ARBA00023125"/>
    </source>
</evidence>
<reference evidence="6 7" key="1">
    <citation type="submission" date="2022-06" db="EMBL/GenBank/DDBJ databases">
        <title>Genomic Encyclopedia of Archaeal and Bacterial Type Strains, Phase II (KMG-II): from individual species to whole genera.</title>
        <authorList>
            <person name="Goeker M."/>
        </authorList>
    </citation>
    <scope>NUCLEOTIDE SEQUENCE [LARGE SCALE GENOMIC DNA]</scope>
    <source>
        <strain evidence="6 7">DSM 44255</strain>
    </source>
</reference>
<accession>A0ABT1IGX6</accession>
<keyword evidence="7" id="KW-1185">Reference proteome</keyword>
<evidence type="ECO:0000313" key="6">
    <source>
        <dbReference type="EMBL" id="MCP2271900.1"/>
    </source>
</evidence>
<keyword evidence="3" id="KW-0804">Transcription</keyword>
<keyword evidence="2" id="KW-0238">DNA-binding</keyword>